<evidence type="ECO:0000259" key="1">
    <source>
        <dbReference type="PROSITE" id="PS50943"/>
    </source>
</evidence>
<dbReference type="EMBL" id="CP042327">
    <property type="protein sequence ID" value="QDZ41585.1"/>
    <property type="molecule type" value="Genomic_DNA"/>
</dbReference>
<reference evidence="2" key="1">
    <citation type="submission" date="2019-08" db="EMBL/GenBank/DDBJ databases">
        <title>Carotenoids and Carotenoid Binding Proteins in the Halophilic Cyanobacterium Euhalothece sp. ZM00.</title>
        <authorList>
            <person name="Cho S.M."/>
            <person name="Song J.Y."/>
            <person name="Park Y.-I."/>
        </authorList>
    </citation>
    <scope>NUCLEOTIDE SEQUENCE [LARGE SCALE GENOMIC DNA]</scope>
    <source>
        <strain evidence="2">Z-M001</strain>
        <plasmid evidence="2">pEu1</plasmid>
    </source>
</reference>
<dbReference type="SUPFAM" id="SSF47413">
    <property type="entry name" value="lambda repressor-like DNA-binding domains"/>
    <property type="match status" value="1"/>
</dbReference>
<dbReference type="Pfam" id="PF13443">
    <property type="entry name" value="HTH_26"/>
    <property type="match status" value="1"/>
</dbReference>
<dbReference type="InterPro" id="IPR001387">
    <property type="entry name" value="Cro/C1-type_HTH"/>
</dbReference>
<dbReference type="AlphaFoldDB" id="A0A5B8NTC3"/>
<sequence length="75" mass="8764">MIRWRLREIMARKRMSNNELAEKLQINRVSVSRLKNSETMPRIDGQTLEKICKALDVTPADLLELEKEESHSDPT</sequence>
<proteinExistence type="predicted"/>
<geneLocation type="plasmid" evidence="3">
    <name>peu1</name>
</geneLocation>
<name>A0A5B8NTC3_9CHRO</name>
<dbReference type="PROSITE" id="PS50943">
    <property type="entry name" value="HTH_CROC1"/>
    <property type="match status" value="1"/>
</dbReference>
<evidence type="ECO:0000313" key="2">
    <source>
        <dbReference type="EMBL" id="QDZ41585.1"/>
    </source>
</evidence>
<keyword evidence="2" id="KW-0614">Plasmid</keyword>
<protein>
    <submittedName>
        <fullName evidence="2">Helix-turn-helix transcriptional regulator</fullName>
    </submittedName>
</protein>
<accession>A0A5B8NTC3</accession>
<dbReference type="PANTHER" id="PTHR37301:SF1">
    <property type="entry name" value="DNA-BINDING PROTEIN"/>
    <property type="match status" value="1"/>
</dbReference>
<feature type="domain" description="HTH cro/C1-type" evidence="1">
    <location>
        <begin position="6"/>
        <end position="62"/>
    </location>
</feature>
<dbReference type="GO" id="GO:0003677">
    <property type="term" value="F:DNA binding"/>
    <property type="evidence" value="ECO:0007669"/>
    <property type="project" value="InterPro"/>
</dbReference>
<dbReference type="Proteomes" id="UP000318453">
    <property type="component" value="Plasmid pEu1"/>
</dbReference>
<dbReference type="KEGG" id="enn:FRE64_16560"/>
<dbReference type="InterPro" id="IPR010982">
    <property type="entry name" value="Lambda_DNA-bd_dom_sf"/>
</dbReference>
<dbReference type="CDD" id="cd00093">
    <property type="entry name" value="HTH_XRE"/>
    <property type="match status" value="1"/>
</dbReference>
<organism evidence="2 3">
    <name type="scientific">Euhalothece natronophila Z-M001</name>
    <dbReference type="NCBI Taxonomy" id="522448"/>
    <lineage>
        <taxon>Bacteria</taxon>
        <taxon>Bacillati</taxon>
        <taxon>Cyanobacteriota</taxon>
        <taxon>Cyanophyceae</taxon>
        <taxon>Oscillatoriophycideae</taxon>
        <taxon>Chroococcales</taxon>
        <taxon>Halothecacae</taxon>
        <taxon>Halothece cluster</taxon>
        <taxon>Euhalothece</taxon>
    </lineage>
</organism>
<dbReference type="Gene3D" id="1.10.260.40">
    <property type="entry name" value="lambda repressor-like DNA-binding domains"/>
    <property type="match status" value="1"/>
</dbReference>
<evidence type="ECO:0000313" key="3">
    <source>
        <dbReference type="Proteomes" id="UP000318453"/>
    </source>
</evidence>
<gene>
    <name evidence="2" type="ORF">FRE64_16560</name>
</gene>
<dbReference type="SMART" id="SM00530">
    <property type="entry name" value="HTH_XRE"/>
    <property type="match status" value="1"/>
</dbReference>
<keyword evidence="3" id="KW-1185">Reference proteome</keyword>
<dbReference type="OrthoDB" id="427043at2"/>
<dbReference type="RefSeq" id="WP_146297465.1">
    <property type="nucleotide sequence ID" value="NZ_CP042327.1"/>
</dbReference>
<dbReference type="PANTHER" id="PTHR37301">
    <property type="entry name" value="DNA-BINDING PROTEIN-RELATED"/>
    <property type="match status" value="1"/>
</dbReference>